<dbReference type="GO" id="GO:0004177">
    <property type="term" value="F:aminopeptidase activity"/>
    <property type="evidence" value="ECO:0007669"/>
    <property type="project" value="UniProtKB-KW"/>
</dbReference>
<evidence type="ECO:0000256" key="1">
    <source>
        <dbReference type="SAM" id="Phobius"/>
    </source>
</evidence>
<keyword evidence="4" id="KW-0378">Hydrolase</keyword>
<comment type="caution">
    <text evidence="4">The sequence shown here is derived from an EMBL/GenBank/DDBJ whole genome shotgun (WGS) entry which is preliminary data.</text>
</comment>
<dbReference type="PANTHER" id="PTHR12147">
    <property type="entry name" value="METALLOPEPTIDASE M28 FAMILY MEMBER"/>
    <property type="match status" value="1"/>
</dbReference>
<proteinExistence type="predicted"/>
<dbReference type="Gene3D" id="3.40.630.10">
    <property type="entry name" value="Zn peptidases"/>
    <property type="match status" value="2"/>
</dbReference>
<keyword evidence="1" id="KW-0812">Transmembrane</keyword>
<feature type="domain" description="Peptidase M28" evidence="3">
    <location>
        <begin position="214"/>
        <end position="404"/>
    </location>
</feature>
<dbReference type="STRING" id="318464.IO99_02530"/>
<keyword evidence="1" id="KW-0472">Membrane</keyword>
<keyword evidence="4" id="KW-0645">Protease</keyword>
<feature type="signal peptide" evidence="2">
    <location>
        <begin position="1"/>
        <end position="22"/>
    </location>
</feature>
<sequence length="447" mass="50145">MKKFIVSSLLTFSLILSSISYNSLMLTKNFDAKEVKETIHYLSSDEFKGRLSGTLENALVGAYIKDEFEHIGLEPLSNGYYQSFQVNYPKSLSDEPMIAVIDKDKKIHKILEYGVNYKEDLLNFRNTEIEFDNLDVSSRNNDAIAVSNDMGTAIFYTSSNNTLGFRSSFYEESNKGLFITVTKETLAEIESYLNEGFSIYTYIPYSIEEASINNIVGLIKGKDSSLPPLILGAHFDHIGTDLGGTVYNGALDNASGVSFLLELAKYIKTLGIPDRDIIFVSFNAEEFGLKGSKAFVEEYRDLISGSRVYNFDMIGSYDGTPLCIMAGKTNTAKTPIVEELTKAFQDKKIYFNYIFENSSDHGSFVDAGIEAVTLCDYDLSRIHTPNDKIEYISEEAIDRCFSVMKTQIFKDSYSSNILYNHLELILFLSLGASLILSAIYYNTKKSS</sequence>
<dbReference type="InterPro" id="IPR007484">
    <property type="entry name" value="Peptidase_M28"/>
</dbReference>
<evidence type="ECO:0000259" key="3">
    <source>
        <dbReference type="Pfam" id="PF04389"/>
    </source>
</evidence>
<dbReference type="AlphaFoldDB" id="A0A084JHU2"/>
<feature type="chain" id="PRO_5039186922" evidence="2">
    <location>
        <begin position="23"/>
        <end position="447"/>
    </location>
</feature>
<keyword evidence="4" id="KW-0031">Aminopeptidase</keyword>
<feature type="transmembrane region" description="Helical" evidence="1">
    <location>
        <begin position="424"/>
        <end position="441"/>
    </location>
</feature>
<gene>
    <name evidence="4" type="ORF">IO99_02530</name>
</gene>
<dbReference type="PANTHER" id="PTHR12147:SF26">
    <property type="entry name" value="PEPTIDASE M28 DOMAIN-CONTAINING PROTEIN"/>
    <property type="match status" value="1"/>
</dbReference>
<keyword evidence="5" id="KW-1185">Reference proteome</keyword>
<organism evidence="4 5">
    <name type="scientific">Clostridium sulfidigenes</name>
    <dbReference type="NCBI Taxonomy" id="318464"/>
    <lineage>
        <taxon>Bacteria</taxon>
        <taxon>Bacillati</taxon>
        <taxon>Bacillota</taxon>
        <taxon>Clostridia</taxon>
        <taxon>Eubacteriales</taxon>
        <taxon>Clostridiaceae</taxon>
        <taxon>Clostridium</taxon>
    </lineage>
</organism>
<dbReference type="Pfam" id="PF04389">
    <property type="entry name" value="Peptidase_M28"/>
    <property type="match status" value="1"/>
</dbReference>
<name>A0A084JHU2_9CLOT</name>
<accession>A0A084JHU2</accession>
<dbReference type="SUPFAM" id="SSF53187">
    <property type="entry name" value="Zn-dependent exopeptidases"/>
    <property type="match status" value="1"/>
</dbReference>
<evidence type="ECO:0000256" key="2">
    <source>
        <dbReference type="SAM" id="SignalP"/>
    </source>
</evidence>
<evidence type="ECO:0000313" key="5">
    <source>
        <dbReference type="Proteomes" id="UP000028542"/>
    </source>
</evidence>
<keyword evidence="2" id="KW-0732">Signal</keyword>
<dbReference type="eggNOG" id="COG2234">
    <property type="taxonomic scope" value="Bacteria"/>
</dbReference>
<dbReference type="GO" id="GO:0008235">
    <property type="term" value="F:metalloexopeptidase activity"/>
    <property type="evidence" value="ECO:0007669"/>
    <property type="project" value="InterPro"/>
</dbReference>
<dbReference type="InterPro" id="IPR045175">
    <property type="entry name" value="M28_fam"/>
</dbReference>
<dbReference type="Proteomes" id="UP000028542">
    <property type="component" value="Unassembled WGS sequence"/>
</dbReference>
<reference evidence="4 5" key="1">
    <citation type="submission" date="2014-07" db="EMBL/GenBank/DDBJ databases">
        <title>Draft genome of Clostridium sulfidigenes 113A isolated from sediments associated with methane hydrate from Krishna Godavari basin.</title>
        <authorList>
            <person name="Honkalas V.S."/>
            <person name="Dabir A.P."/>
            <person name="Arora P."/>
            <person name="Dhakephalkar P.K."/>
        </authorList>
    </citation>
    <scope>NUCLEOTIDE SEQUENCE [LARGE SCALE GENOMIC DNA]</scope>
    <source>
        <strain evidence="4 5">113A</strain>
    </source>
</reference>
<keyword evidence="1" id="KW-1133">Transmembrane helix</keyword>
<dbReference type="GO" id="GO:0006508">
    <property type="term" value="P:proteolysis"/>
    <property type="evidence" value="ECO:0007669"/>
    <property type="project" value="InterPro"/>
</dbReference>
<dbReference type="EMBL" id="JPMD01000002">
    <property type="protein sequence ID" value="KEZ88526.1"/>
    <property type="molecule type" value="Genomic_DNA"/>
</dbReference>
<evidence type="ECO:0000313" key="4">
    <source>
        <dbReference type="EMBL" id="KEZ88526.1"/>
    </source>
</evidence>
<dbReference type="RefSeq" id="WP_035129765.1">
    <property type="nucleotide sequence ID" value="NZ_JPMD01000002.1"/>
</dbReference>
<protein>
    <submittedName>
        <fullName evidence="4">Aminopeptidase</fullName>
    </submittedName>
</protein>